<dbReference type="AlphaFoldDB" id="A0A0N4WEN5"/>
<evidence type="ECO:0000313" key="1">
    <source>
        <dbReference type="WBParaSite" id="HPLM_0000911201-mRNA-1"/>
    </source>
</evidence>
<name>A0A0N4WEN5_HAEPC</name>
<protein>
    <submittedName>
        <fullName evidence="1">Uncharacterized protein</fullName>
    </submittedName>
</protein>
<sequence length="51" mass="6104">MNQRRSIGFPFFQSRNSIPRVLNFKRLSALLRERMMEAARQSMFSNVRAEK</sequence>
<dbReference type="WBParaSite" id="HPLM_0000911201-mRNA-1">
    <property type="protein sequence ID" value="HPLM_0000911201-mRNA-1"/>
    <property type="gene ID" value="HPLM_0000911201"/>
</dbReference>
<accession>A0A0N4WEN5</accession>
<organism evidence="1">
    <name type="scientific">Haemonchus placei</name>
    <name type="common">Barber's pole worm</name>
    <dbReference type="NCBI Taxonomy" id="6290"/>
    <lineage>
        <taxon>Eukaryota</taxon>
        <taxon>Metazoa</taxon>
        <taxon>Ecdysozoa</taxon>
        <taxon>Nematoda</taxon>
        <taxon>Chromadorea</taxon>
        <taxon>Rhabditida</taxon>
        <taxon>Rhabditina</taxon>
        <taxon>Rhabditomorpha</taxon>
        <taxon>Strongyloidea</taxon>
        <taxon>Trichostrongylidae</taxon>
        <taxon>Haemonchus</taxon>
    </lineage>
</organism>
<reference evidence="1" key="1">
    <citation type="submission" date="2017-02" db="UniProtKB">
        <authorList>
            <consortium name="WormBaseParasite"/>
        </authorList>
    </citation>
    <scope>IDENTIFICATION</scope>
</reference>
<proteinExistence type="predicted"/>